<dbReference type="GO" id="GO:0046872">
    <property type="term" value="F:metal ion binding"/>
    <property type="evidence" value="ECO:0007669"/>
    <property type="project" value="UniProtKB-KW"/>
</dbReference>
<reference evidence="6 7" key="1">
    <citation type="submission" date="2020-02" db="EMBL/GenBank/DDBJ databases">
        <title>Genome assembly of a novel Clostridium senegalense strain.</title>
        <authorList>
            <person name="Gupta T.B."/>
            <person name="Jauregui R."/>
            <person name="Maclean P."/>
            <person name="Nawarathana A."/>
            <person name="Brightwell G."/>
        </authorList>
    </citation>
    <scope>NUCLEOTIDE SEQUENCE [LARGE SCALE GENOMIC DNA]</scope>
    <source>
        <strain evidence="6 7">AGRFS4</strain>
    </source>
</reference>
<dbReference type="RefSeq" id="WP_199869187.1">
    <property type="nucleotide sequence ID" value="NZ_JAAGPU010000003.1"/>
</dbReference>
<dbReference type="GO" id="GO:0016787">
    <property type="term" value="F:hydrolase activity"/>
    <property type="evidence" value="ECO:0007669"/>
    <property type="project" value="UniProtKB-KW"/>
</dbReference>
<comment type="caution">
    <text evidence="6">The sequence shown here is derived from an EMBL/GenBank/DDBJ whole genome shotgun (WGS) entry which is preliminary data.</text>
</comment>
<evidence type="ECO:0000256" key="1">
    <source>
        <dbReference type="ARBA" id="ARBA00001947"/>
    </source>
</evidence>
<name>A0A6M0GZD7_9CLOT</name>
<dbReference type="CDD" id="cd06262">
    <property type="entry name" value="metallo-hydrolase-like_MBL-fold"/>
    <property type="match status" value="1"/>
</dbReference>
<evidence type="ECO:0000256" key="2">
    <source>
        <dbReference type="ARBA" id="ARBA00022723"/>
    </source>
</evidence>
<dbReference type="SUPFAM" id="SSF56281">
    <property type="entry name" value="Metallo-hydrolase/oxidoreductase"/>
    <property type="match status" value="1"/>
</dbReference>
<accession>A0A6M0GZD7</accession>
<comment type="cofactor">
    <cofactor evidence="1">
        <name>Zn(2+)</name>
        <dbReference type="ChEBI" id="CHEBI:29105"/>
    </cofactor>
</comment>
<evidence type="ECO:0000313" key="7">
    <source>
        <dbReference type="Proteomes" id="UP000481872"/>
    </source>
</evidence>
<dbReference type="Gene3D" id="3.60.15.10">
    <property type="entry name" value="Ribonuclease Z/Hydroxyacylglutathione hydrolase-like"/>
    <property type="match status" value="1"/>
</dbReference>
<keyword evidence="4" id="KW-0862">Zinc</keyword>
<proteinExistence type="predicted"/>
<dbReference type="SMART" id="SM00849">
    <property type="entry name" value="Lactamase_B"/>
    <property type="match status" value="1"/>
</dbReference>
<sequence length="201" mass="22123">MVIKRVVAGIYGANCYIIMDEETKEAVVLDPGGDVDDIEKEITKLGANVKYILLTHGHVDHVGGVDELFKLVGGEIGISEKDYKFMKKGTYIYGNVFFNGVNIYLKQSDKIKLKNFEIECIETPGHTPGGLTFKIGNNVFTGDTLFTGSVGRTDLEGGDTEALMNSIKNKLMILEDSAIVFPGHGPRTTMEREKATNPFLR</sequence>
<protein>
    <submittedName>
        <fullName evidence="6">MBL fold metallo-hydrolase</fullName>
    </submittedName>
</protein>
<evidence type="ECO:0000259" key="5">
    <source>
        <dbReference type="SMART" id="SM00849"/>
    </source>
</evidence>
<feature type="domain" description="Metallo-beta-lactamase" evidence="5">
    <location>
        <begin position="12"/>
        <end position="184"/>
    </location>
</feature>
<dbReference type="InterPro" id="IPR001279">
    <property type="entry name" value="Metallo-B-lactamas"/>
</dbReference>
<gene>
    <name evidence="6" type="ORF">G3M99_03190</name>
</gene>
<evidence type="ECO:0000256" key="3">
    <source>
        <dbReference type="ARBA" id="ARBA00022801"/>
    </source>
</evidence>
<dbReference type="InterPro" id="IPR036866">
    <property type="entry name" value="RibonucZ/Hydroxyglut_hydro"/>
</dbReference>
<dbReference type="Pfam" id="PF00753">
    <property type="entry name" value="Lactamase_B"/>
    <property type="match status" value="1"/>
</dbReference>
<keyword evidence="2" id="KW-0479">Metal-binding</keyword>
<dbReference type="InterPro" id="IPR051453">
    <property type="entry name" value="MBL_Glyoxalase_II"/>
</dbReference>
<keyword evidence="3 6" id="KW-0378">Hydrolase</keyword>
<dbReference type="PANTHER" id="PTHR46233:SF3">
    <property type="entry name" value="HYDROXYACYLGLUTATHIONE HYDROLASE GLOC"/>
    <property type="match status" value="1"/>
</dbReference>
<organism evidence="6 7">
    <name type="scientific">Clostridium senegalense</name>
    <dbReference type="NCBI Taxonomy" id="1465809"/>
    <lineage>
        <taxon>Bacteria</taxon>
        <taxon>Bacillati</taxon>
        <taxon>Bacillota</taxon>
        <taxon>Clostridia</taxon>
        <taxon>Eubacteriales</taxon>
        <taxon>Clostridiaceae</taxon>
        <taxon>Clostridium</taxon>
    </lineage>
</organism>
<dbReference type="AlphaFoldDB" id="A0A6M0GZD7"/>
<dbReference type="PANTHER" id="PTHR46233">
    <property type="entry name" value="HYDROXYACYLGLUTATHIONE HYDROLASE GLOC"/>
    <property type="match status" value="1"/>
</dbReference>
<dbReference type="Proteomes" id="UP000481872">
    <property type="component" value="Unassembled WGS sequence"/>
</dbReference>
<evidence type="ECO:0000256" key="4">
    <source>
        <dbReference type="ARBA" id="ARBA00022833"/>
    </source>
</evidence>
<keyword evidence="7" id="KW-1185">Reference proteome</keyword>
<evidence type="ECO:0000313" key="6">
    <source>
        <dbReference type="EMBL" id="NEU03875.1"/>
    </source>
</evidence>
<dbReference type="EMBL" id="JAAGPU010000003">
    <property type="protein sequence ID" value="NEU03875.1"/>
    <property type="molecule type" value="Genomic_DNA"/>
</dbReference>